<accession>A0ACC0ZXS0</accession>
<dbReference type="Proteomes" id="UP001164250">
    <property type="component" value="Chromosome 13"/>
</dbReference>
<gene>
    <name evidence="1" type="ORF">Patl1_23458</name>
</gene>
<proteinExistence type="predicted"/>
<evidence type="ECO:0000313" key="2">
    <source>
        <dbReference type="Proteomes" id="UP001164250"/>
    </source>
</evidence>
<keyword evidence="2" id="KW-1185">Reference proteome</keyword>
<organism evidence="1 2">
    <name type="scientific">Pistacia atlantica</name>
    <dbReference type="NCBI Taxonomy" id="434234"/>
    <lineage>
        <taxon>Eukaryota</taxon>
        <taxon>Viridiplantae</taxon>
        <taxon>Streptophyta</taxon>
        <taxon>Embryophyta</taxon>
        <taxon>Tracheophyta</taxon>
        <taxon>Spermatophyta</taxon>
        <taxon>Magnoliopsida</taxon>
        <taxon>eudicotyledons</taxon>
        <taxon>Gunneridae</taxon>
        <taxon>Pentapetalae</taxon>
        <taxon>rosids</taxon>
        <taxon>malvids</taxon>
        <taxon>Sapindales</taxon>
        <taxon>Anacardiaceae</taxon>
        <taxon>Pistacia</taxon>
    </lineage>
</organism>
<comment type="caution">
    <text evidence="1">The sequence shown here is derived from an EMBL/GenBank/DDBJ whole genome shotgun (WGS) entry which is preliminary data.</text>
</comment>
<name>A0ACC0ZXS0_9ROSI</name>
<sequence length="40" mass="4681">MPNVLYMPIILSRFYNMFSFTSLISRLTNSLIENLLSVKI</sequence>
<reference evidence="2" key="1">
    <citation type="journal article" date="2023" name="G3 (Bethesda)">
        <title>Genome assembly and association tests identify interacting loci associated with vigor, precocity, and sex in interspecific pistachio rootstocks.</title>
        <authorList>
            <person name="Palmer W."/>
            <person name="Jacygrad E."/>
            <person name="Sagayaradj S."/>
            <person name="Cavanaugh K."/>
            <person name="Han R."/>
            <person name="Bertier L."/>
            <person name="Beede B."/>
            <person name="Kafkas S."/>
            <person name="Golino D."/>
            <person name="Preece J."/>
            <person name="Michelmore R."/>
        </authorList>
    </citation>
    <scope>NUCLEOTIDE SEQUENCE [LARGE SCALE GENOMIC DNA]</scope>
</reference>
<protein>
    <submittedName>
        <fullName evidence="1">Uncharacterized protein</fullName>
    </submittedName>
</protein>
<dbReference type="EMBL" id="CM047909">
    <property type="protein sequence ID" value="KAJ0078908.1"/>
    <property type="molecule type" value="Genomic_DNA"/>
</dbReference>
<evidence type="ECO:0000313" key="1">
    <source>
        <dbReference type="EMBL" id="KAJ0078908.1"/>
    </source>
</evidence>